<dbReference type="Proteomes" id="UP000015001">
    <property type="component" value="Unassembled WGS sequence"/>
</dbReference>
<feature type="region of interest" description="Disordered" evidence="1">
    <location>
        <begin position="17"/>
        <end position="47"/>
    </location>
</feature>
<sequence>MQLTLTSTICALDWPRPDYRRPRRSVAPRPALADGNRAFLSPTSSMS</sequence>
<gene>
    <name evidence="2" type="ORF">STAFG_3827</name>
</gene>
<accession>S4MTY9</accession>
<dbReference type="EMBL" id="AOPY01001433">
    <property type="protein sequence ID" value="EPJ39095.1"/>
    <property type="molecule type" value="Genomic_DNA"/>
</dbReference>
<name>S4MTY9_9ACTN</name>
<proteinExistence type="predicted"/>
<dbReference type="HOGENOM" id="CLU_3173482_0_0_11"/>
<evidence type="ECO:0000313" key="3">
    <source>
        <dbReference type="Proteomes" id="UP000015001"/>
    </source>
</evidence>
<evidence type="ECO:0000313" key="2">
    <source>
        <dbReference type="EMBL" id="EPJ39095.1"/>
    </source>
</evidence>
<protein>
    <submittedName>
        <fullName evidence="2">Uncharacterized protein</fullName>
    </submittedName>
</protein>
<reference evidence="2 3" key="1">
    <citation type="submission" date="2013-02" db="EMBL/GenBank/DDBJ databases">
        <title>Draft Genome Sequence of Streptomyces afghaniensis, Which Produces Compounds of the Julimycin B-Complex.</title>
        <authorList>
            <person name="Gruening B.A."/>
            <person name="Praeg A."/>
            <person name="Erxleben A."/>
            <person name="Guenther S."/>
            <person name="Fiedler H.-P."/>
            <person name="Goodfellow M."/>
            <person name="Mueller M."/>
        </authorList>
    </citation>
    <scope>NUCLEOTIDE SEQUENCE [LARGE SCALE GENOMIC DNA]</scope>
    <source>
        <strain evidence="2 3">772</strain>
    </source>
</reference>
<organism evidence="2 3">
    <name type="scientific">Streptomyces afghaniensis 772</name>
    <dbReference type="NCBI Taxonomy" id="1283301"/>
    <lineage>
        <taxon>Bacteria</taxon>
        <taxon>Bacillati</taxon>
        <taxon>Actinomycetota</taxon>
        <taxon>Actinomycetes</taxon>
        <taxon>Kitasatosporales</taxon>
        <taxon>Streptomycetaceae</taxon>
        <taxon>Streptomyces</taxon>
    </lineage>
</organism>
<dbReference type="AlphaFoldDB" id="S4MTY9"/>
<evidence type="ECO:0000256" key="1">
    <source>
        <dbReference type="SAM" id="MobiDB-lite"/>
    </source>
</evidence>
<keyword evidence="3" id="KW-1185">Reference proteome</keyword>
<comment type="caution">
    <text evidence="2">The sequence shown here is derived from an EMBL/GenBank/DDBJ whole genome shotgun (WGS) entry which is preliminary data.</text>
</comment>